<keyword evidence="7" id="KW-0698">rRNA processing</keyword>
<protein>
    <recommendedName>
        <fullName evidence="7">Endoribonuclease YbeY</fullName>
        <ecNumber evidence="7">3.1.-.-</ecNumber>
    </recommendedName>
</protein>
<feature type="binding site" evidence="7">
    <location>
        <position position="97"/>
    </location>
    <ligand>
        <name>Zn(2+)</name>
        <dbReference type="ChEBI" id="CHEBI:29105"/>
        <note>catalytic</note>
    </ligand>
</feature>
<dbReference type="Gene3D" id="3.40.390.30">
    <property type="entry name" value="Metalloproteases ('zincins'), catalytic domain"/>
    <property type="match status" value="1"/>
</dbReference>
<comment type="subcellular location">
    <subcellularLocation>
        <location evidence="7">Cytoplasm</location>
    </subcellularLocation>
</comment>
<evidence type="ECO:0000256" key="7">
    <source>
        <dbReference type="HAMAP-Rule" id="MF_00009"/>
    </source>
</evidence>
<comment type="function">
    <text evidence="7">Single strand-specific metallo-endoribonuclease involved in late-stage 70S ribosome quality control and in maturation of the 3' terminus of the 16S rRNA.</text>
</comment>
<evidence type="ECO:0000256" key="8">
    <source>
        <dbReference type="SAM" id="Coils"/>
    </source>
</evidence>
<organism evidence="9 10">
    <name type="scientific">Desulfosalsimonas propionicica</name>
    <dbReference type="NCBI Taxonomy" id="332175"/>
    <lineage>
        <taxon>Bacteria</taxon>
        <taxon>Pseudomonadati</taxon>
        <taxon>Thermodesulfobacteriota</taxon>
        <taxon>Desulfobacteria</taxon>
        <taxon>Desulfobacterales</taxon>
        <taxon>Desulfosalsimonadaceae</taxon>
        <taxon>Desulfosalsimonas</taxon>
    </lineage>
</organism>
<comment type="cofactor">
    <cofactor evidence="7">
        <name>Zn(2+)</name>
        <dbReference type="ChEBI" id="CHEBI:29105"/>
    </cofactor>
    <text evidence="7">Binds 1 zinc ion.</text>
</comment>
<keyword evidence="6 7" id="KW-0862">Zinc</keyword>
<dbReference type="EC" id="3.1.-.-" evidence="7"/>
<evidence type="ECO:0000313" key="10">
    <source>
        <dbReference type="Proteomes" id="UP000525298"/>
    </source>
</evidence>
<dbReference type="AlphaFoldDB" id="A0A7W0C6E0"/>
<keyword evidence="10" id="KW-1185">Reference proteome</keyword>
<comment type="similarity">
    <text evidence="1 7">Belongs to the endoribonuclease YbeY family.</text>
</comment>
<feature type="coiled-coil region" evidence="8">
    <location>
        <begin position="1"/>
        <end position="28"/>
    </location>
</feature>
<sequence>MDQIQTTARELLNALDKAEAELSLVVTDDEHIAEINRQYLKRSGPTNVIAFPMGDPEFPEVQPELLGDVIISLQTAEKEAVDAGYPVAERFTELLIHGILHLLGYDHETNDADARQMAEKSRVLTDHLKKTNLPENPGQMIAPV</sequence>
<comment type="caution">
    <text evidence="9">The sequence shown here is derived from an EMBL/GenBank/DDBJ whole genome shotgun (WGS) entry which is preliminary data.</text>
</comment>
<evidence type="ECO:0000256" key="6">
    <source>
        <dbReference type="ARBA" id="ARBA00022833"/>
    </source>
</evidence>
<name>A0A7W0C6E0_9BACT</name>
<dbReference type="Proteomes" id="UP000525298">
    <property type="component" value="Unassembled WGS sequence"/>
</dbReference>
<dbReference type="SUPFAM" id="SSF55486">
    <property type="entry name" value="Metalloproteases ('zincins'), catalytic domain"/>
    <property type="match status" value="1"/>
</dbReference>
<dbReference type="InterPro" id="IPR002036">
    <property type="entry name" value="YbeY"/>
</dbReference>
<proteinExistence type="inferred from homology"/>
<dbReference type="GO" id="GO:0006364">
    <property type="term" value="P:rRNA processing"/>
    <property type="evidence" value="ECO:0007669"/>
    <property type="project" value="UniProtKB-UniRule"/>
</dbReference>
<feature type="binding site" evidence="7">
    <location>
        <position position="107"/>
    </location>
    <ligand>
        <name>Zn(2+)</name>
        <dbReference type="ChEBI" id="CHEBI:29105"/>
        <note>catalytic</note>
    </ligand>
</feature>
<feature type="binding site" evidence="7">
    <location>
        <position position="101"/>
    </location>
    <ligand>
        <name>Zn(2+)</name>
        <dbReference type="ChEBI" id="CHEBI:29105"/>
        <note>catalytic</note>
    </ligand>
</feature>
<keyword evidence="7" id="KW-0963">Cytoplasm</keyword>
<dbReference type="GO" id="GO:0008270">
    <property type="term" value="F:zinc ion binding"/>
    <property type="evidence" value="ECO:0007669"/>
    <property type="project" value="UniProtKB-UniRule"/>
</dbReference>
<evidence type="ECO:0000256" key="5">
    <source>
        <dbReference type="ARBA" id="ARBA00022801"/>
    </source>
</evidence>
<dbReference type="Pfam" id="PF02130">
    <property type="entry name" value="YbeY"/>
    <property type="match status" value="1"/>
</dbReference>
<dbReference type="InterPro" id="IPR023091">
    <property type="entry name" value="MetalPrtase_cat_dom_sf_prd"/>
</dbReference>
<dbReference type="GO" id="GO:0004521">
    <property type="term" value="F:RNA endonuclease activity"/>
    <property type="evidence" value="ECO:0007669"/>
    <property type="project" value="UniProtKB-UniRule"/>
</dbReference>
<keyword evidence="7" id="KW-0690">Ribosome biogenesis</keyword>
<keyword evidence="2 7" id="KW-0540">Nuclease</keyword>
<keyword evidence="5 7" id="KW-0378">Hydrolase</keyword>
<evidence type="ECO:0000256" key="3">
    <source>
        <dbReference type="ARBA" id="ARBA00022723"/>
    </source>
</evidence>
<dbReference type="PANTHER" id="PTHR46986">
    <property type="entry name" value="ENDORIBONUCLEASE YBEY, CHLOROPLASTIC"/>
    <property type="match status" value="1"/>
</dbReference>
<dbReference type="PANTHER" id="PTHR46986:SF1">
    <property type="entry name" value="ENDORIBONUCLEASE YBEY, CHLOROPLASTIC"/>
    <property type="match status" value="1"/>
</dbReference>
<dbReference type="GO" id="GO:0004222">
    <property type="term" value="F:metalloendopeptidase activity"/>
    <property type="evidence" value="ECO:0007669"/>
    <property type="project" value="InterPro"/>
</dbReference>
<keyword evidence="8" id="KW-0175">Coiled coil</keyword>
<dbReference type="PROSITE" id="PS01306">
    <property type="entry name" value="UPF0054"/>
    <property type="match status" value="1"/>
</dbReference>
<accession>A0A7W0C6E0</accession>
<keyword evidence="3 7" id="KW-0479">Metal-binding</keyword>
<dbReference type="EMBL" id="JACDUS010000001">
    <property type="protein sequence ID" value="MBA2880049.1"/>
    <property type="molecule type" value="Genomic_DNA"/>
</dbReference>
<evidence type="ECO:0000256" key="2">
    <source>
        <dbReference type="ARBA" id="ARBA00022722"/>
    </source>
</evidence>
<dbReference type="GO" id="GO:0005737">
    <property type="term" value="C:cytoplasm"/>
    <property type="evidence" value="ECO:0007669"/>
    <property type="project" value="UniProtKB-SubCell"/>
</dbReference>
<keyword evidence="4 7" id="KW-0255">Endonuclease</keyword>
<reference evidence="9 10" key="1">
    <citation type="submission" date="2020-07" db="EMBL/GenBank/DDBJ databases">
        <title>Genomic Encyclopedia of Type Strains, Phase IV (KMG-IV): sequencing the most valuable type-strain genomes for metagenomic binning, comparative biology and taxonomic classification.</title>
        <authorList>
            <person name="Goeker M."/>
        </authorList>
    </citation>
    <scope>NUCLEOTIDE SEQUENCE [LARGE SCALE GENOMIC DNA]</scope>
    <source>
        <strain evidence="9 10">DSM 17721</strain>
    </source>
</reference>
<dbReference type="HAMAP" id="MF_00009">
    <property type="entry name" value="Endoribonucl_YbeY"/>
    <property type="match status" value="1"/>
</dbReference>
<evidence type="ECO:0000256" key="1">
    <source>
        <dbReference type="ARBA" id="ARBA00010875"/>
    </source>
</evidence>
<evidence type="ECO:0000313" key="9">
    <source>
        <dbReference type="EMBL" id="MBA2880049.1"/>
    </source>
</evidence>
<evidence type="ECO:0000256" key="4">
    <source>
        <dbReference type="ARBA" id="ARBA00022759"/>
    </source>
</evidence>
<dbReference type="InterPro" id="IPR020549">
    <property type="entry name" value="YbeY_CS"/>
</dbReference>
<gene>
    <name evidence="7" type="primary">ybeY</name>
    <name evidence="9" type="ORF">HNR65_000356</name>
</gene>
<dbReference type="NCBIfam" id="TIGR00043">
    <property type="entry name" value="rRNA maturation RNase YbeY"/>
    <property type="match status" value="1"/>
</dbReference>